<dbReference type="EMBL" id="AP028215">
    <property type="protein sequence ID" value="BEI91288.1"/>
    <property type="molecule type" value="Genomic_DNA"/>
</dbReference>
<feature type="signal peptide" evidence="3">
    <location>
        <begin position="1"/>
        <end position="16"/>
    </location>
</feature>
<feature type="compositionally biased region" description="Low complexity" evidence="1">
    <location>
        <begin position="47"/>
        <end position="57"/>
    </location>
</feature>
<dbReference type="RefSeq" id="XP_060456553.1">
    <property type="nucleotide sequence ID" value="XM_060599907.1"/>
</dbReference>
<proteinExistence type="predicted"/>
<name>A0AA48L3J3_9TREE</name>
<feature type="region of interest" description="Disordered" evidence="1">
    <location>
        <begin position="194"/>
        <end position="249"/>
    </location>
</feature>
<feature type="region of interest" description="Disordered" evidence="1">
    <location>
        <begin position="123"/>
        <end position="146"/>
    </location>
</feature>
<keyword evidence="2" id="KW-0472">Membrane</keyword>
<organism evidence="4 5">
    <name type="scientific">Cutaneotrichosporon cavernicola</name>
    <dbReference type="NCBI Taxonomy" id="279322"/>
    <lineage>
        <taxon>Eukaryota</taxon>
        <taxon>Fungi</taxon>
        <taxon>Dikarya</taxon>
        <taxon>Basidiomycota</taxon>
        <taxon>Agaricomycotina</taxon>
        <taxon>Tremellomycetes</taxon>
        <taxon>Trichosporonales</taxon>
        <taxon>Trichosporonaceae</taxon>
        <taxon>Cutaneotrichosporon</taxon>
    </lineage>
</organism>
<accession>A0AA48L3J3</accession>
<keyword evidence="2" id="KW-0812">Transmembrane</keyword>
<feature type="compositionally biased region" description="Basic and acidic residues" evidence="1">
    <location>
        <begin position="135"/>
        <end position="146"/>
    </location>
</feature>
<evidence type="ECO:0000256" key="2">
    <source>
        <dbReference type="SAM" id="Phobius"/>
    </source>
</evidence>
<gene>
    <name evidence="4" type="ORF">CcaverHIS019_0401080</name>
</gene>
<protein>
    <submittedName>
        <fullName evidence="4">Uncharacterized protein</fullName>
    </submittedName>
</protein>
<dbReference type="KEGG" id="ccac:CcaHIS019_0401080"/>
<feature type="compositionally biased region" description="Basic residues" evidence="1">
    <location>
        <begin position="204"/>
        <end position="248"/>
    </location>
</feature>
<sequence>MKLSLAVVALAAGAHAFNVPPEADFDFSRFRVGHTGVARDLKEREAAPAPEAEAAAEGRNPRYGHQNQYNAPIFVETGRLPSKGERRPCHGKHGKGGKGGFLSSLLTRLGFVSPQPFGGIRSVPQGEHRLHHGHGHDAPQKTKDSEAPEAGFAHILPIFGEGEPHRVVGEYQPSNGAETFKWIVDEFGSIADLESEEPEPEHKHKEHKHKEHKHKEHEHGKEHKHKGKKNKNKSKGGKKYKHKHHKDKGKMYSLKKAGNKLCDALAELPPALRGFVVGALIGSMFQVLFSLVFLAVRLRRRKSCEARRVRRAERKEARKAAKAAYKANKAARKSKAAEAGYDEEEALPSYAEGETDALVIRQ</sequence>
<dbReference type="AlphaFoldDB" id="A0AA48L3J3"/>
<feature type="chain" id="PRO_5041217389" evidence="3">
    <location>
        <begin position="17"/>
        <end position="362"/>
    </location>
</feature>
<evidence type="ECO:0000313" key="5">
    <source>
        <dbReference type="Proteomes" id="UP001233271"/>
    </source>
</evidence>
<evidence type="ECO:0000256" key="3">
    <source>
        <dbReference type="SAM" id="SignalP"/>
    </source>
</evidence>
<feature type="region of interest" description="Disordered" evidence="1">
    <location>
        <begin position="318"/>
        <end position="348"/>
    </location>
</feature>
<keyword evidence="3" id="KW-0732">Signal</keyword>
<evidence type="ECO:0000256" key="1">
    <source>
        <dbReference type="SAM" id="MobiDB-lite"/>
    </source>
</evidence>
<dbReference type="GeneID" id="85495158"/>
<feature type="region of interest" description="Disordered" evidence="1">
    <location>
        <begin position="42"/>
        <end position="66"/>
    </location>
</feature>
<feature type="transmembrane region" description="Helical" evidence="2">
    <location>
        <begin position="275"/>
        <end position="298"/>
    </location>
</feature>
<evidence type="ECO:0000313" key="4">
    <source>
        <dbReference type="EMBL" id="BEI91288.1"/>
    </source>
</evidence>
<keyword evidence="2" id="KW-1133">Transmembrane helix</keyword>
<reference evidence="4" key="1">
    <citation type="journal article" date="2023" name="BMC Genomics">
        <title>Chromosome-level genome assemblies of Cutaneotrichosporon spp. (Trichosporonales, Basidiomycota) reveal imbalanced evolution between nucleotide sequences and chromosome synteny.</title>
        <authorList>
            <person name="Kobayashi Y."/>
            <person name="Kayamori A."/>
            <person name="Aoki K."/>
            <person name="Shiwa Y."/>
            <person name="Matsutani M."/>
            <person name="Fujita N."/>
            <person name="Sugita T."/>
            <person name="Iwasaki W."/>
            <person name="Tanaka N."/>
            <person name="Takashima M."/>
        </authorList>
    </citation>
    <scope>NUCLEOTIDE SEQUENCE</scope>
    <source>
        <strain evidence="4">HIS019</strain>
    </source>
</reference>
<dbReference type="Proteomes" id="UP001233271">
    <property type="component" value="Chromosome 4"/>
</dbReference>
<keyword evidence="5" id="KW-1185">Reference proteome</keyword>